<keyword evidence="3" id="KW-1185">Reference proteome</keyword>
<evidence type="ECO:0000313" key="2">
    <source>
        <dbReference type="EMBL" id="KAL3858684.1"/>
    </source>
</evidence>
<evidence type="ECO:0000313" key="3">
    <source>
        <dbReference type="Proteomes" id="UP001634394"/>
    </source>
</evidence>
<proteinExistence type="predicted"/>
<accession>A0ABD3VAS1</accession>
<feature type="region of interest" description="Disordered" evidence="1">
    <location>
        <begin position="266"/>
        <end position="292"/>
    </location>
</feature>
<reference evidence="2 3" key="1">
    <citation type="submission" date="2024-11" db="EMBL/GenBank/DDBJ databases">
        <title>Chromosome-level genome assembly of the freshwater bivalve Anodonta woodiana.</title>
        <authorList>
            <person name="Chen X."/>
        </authorList>
    </citation>
    <scope>NUCLEOTIDE SEQUENCE [LARGE SCALE GENOMIC DNA]</scope>
    <source>
        <strain evidence="2">MN2024</strain>
        <tissue evidence="2">Gills</tissue>
    </source>
</reference>
<organism evidence="2 3">
    <name type="scientific">Sinanodonta woodiana</name>
    <name type="common">Chinese pond mussel</name>
    <name type="synonym">Anodonta woodiana</name>
    <dbReference type="NCBI Taxonomy" id="1069815"/>
    <lineage>
        <taxon>Eukaryota</taxon>
        <taxon>Metazoa</taxon>
        <taxon>Spiralia</taxon>
        <taxon>Lophotrochozoa</taxon>
        <taxon>Mollusca</taxon>
        <taxon>Bivalvia</taxon>
        <taxon>Autobranchia</taxon>
        <taxon>Heteroconchia</taxon>
        <taxon>Palaeoheterodonta</taxon>
        <taxon>Unionida</taxon>
        <taxon>Unionoidea</taxon>
        <taxon>Unionidae</taxon>
        <taxon>Unioninae</taxon>
        <taxon>Sinanodonta</taxon>
    </lineage>
</organism>
<name>A0ABD3VAS1_SINWO</name>
<sequence length="292" mass="33412">MVYHPTLKTTIYDEARLSIVRRCTYYKIIFNTNSERCTNSERKGCLGVEVKVQVLSMADRPNINIPNKSDQLLKKGPRKACLLDCTWSHSSCSCRKGRQPEIHKSSSLPVITIDHVMTEDRKRGSGSTVQLCCSKNSSHIVKKGSKESLSERNYLRVEECVLMRGGVTNRPSLAKSERYCMVNKTSPETRRYSMPDIHIKCDGVDNIDKDGSLNGRDMSPFYCLWNRPKSLRLLGRGALDIPKALKRQGEYRYCGCLTREADQHVERDSNSRKTNVQSYQKHENSSRLSYYL</sequence>
<gene>
    <name evidence="2" type="ORF">ACJMK2_008946</name>
</gene>
<dbReference type="Proteomes" id="UP001634394">
    <property type="component" value="Unassembled WGS sequence"/>
</dbReference>
<comment type="caution">
    <text evidence="2">The sequence shown here is derived from an EMBL/GenBank/DDBJ whole genome shotgun (WGS) entry which is preliminary data.</text>
</comment>
<dbReference type="AlphaFoldDB" id="A0ABD3VAS1"/>
<dbReference type="EMBL" id="JBJQND010000012">
    <property type="protein sequence ID" value="KAL3858684.1"/>
    <property type="molecule type" value="Genomic_DNA"/>
</dbReference>
<evidence type="ECO:0000256" key="1">
    <source>
        <dbReference type="SAM" id="MobiDB-lite"/>
    </source>
</evidence>
<protein>
    <submittedName>
        <fullName evidence="2">Uncharacterized protein</fullName>
    </submittedName>
</protein>